<dbReference type="AlphaFoldDB" id="A0A0A9NKN8"/>
<reference evidence="1" key="1">
    <citation type="submission" date="2014-09" db="EMBL/GenBank/DDBJ databases">
        <authorList>
            <person name="Magalhaes I.L.F."/>
            <person name="Oliveira U."/>
            <person name="Santos F.R."/>
            <person name="Vidigal T.H.D.A."/>
            <person name="Brescovit A.D."/>
            <person name="Santos A.J."/>
        </authorList>
    </citation>
    <scope>NUCLEOTIDE SEQUENCE</scope>
    <source>
        <tissue evidence="1">Shoot tissue taken approximately 20 cm above the soil surface</tissue>
    </source>
</reference>
<organism evidence="1">
    <name type="scientific">Arundo donax</name>
    <name type="common">Giant reed</name>
    <name type="synonym">Donax arundinaceus</name>
    <dbReference type="NCBI Taxonomy" id="35708"/>
    <lineage>
        <taxon>Eukaryota</taxon>
        <taxon>Viridiplantae</taxon>
        <taxon>Streptophyta</taxon>
        <taxon>Embryophyta</taxon>
        <taxon>Tracheophyta</taxon>
        <taxon>Spermatophyta</taxon>
        <taxon>Magnoliopsida</taxon>
        <taxon>Liliopsida</taxon>
        <taxon>Poales</taxon>
        <taxon>Poaceae</taxon>
        <taxon>PACMAD clade</taxon>
        <taxon>Arundinoideae</taxon>
        <taxon>Arundineae</taxon>
        <taxon>Arundo</taxon>
    </lineage>
</organism>
<sequence>MKGAEVPSACSVGRVYRQAPHPPRRVPTSFLSEGQIK</sequence>
<evidence type="ECO:0000313" key="1">
    <source>
        <dbReference type="EMBL" id="JAD15099.1"/>
    </source>
</evidence>
<reference evidence="1" key="2">
    <citation type="journal article" date="2015" name="Data Brief">
        <title>Shoot transcriptome of the giant reed, Arundo donax.</title>
        <authorList>
            <person name="Barrero R.A."/>
            <person name="Guerrero F.D."/>
            <person name="Moolhuijzen P."/>
            <person name="Goolsby J.A."/>
            <person name="Tidwell J."/>
            <person name="Bellgard S.E."/>
            <person name="Bellgard M.I."/>
        </authorList>
    </citation>
    <scope>NUCLEOTIDE SEQUENCE</scope>
    <source>
        <tissue evidence="1">Shoot tissue taken approximately 20 cm above the soil surface</tissue>
    </source>
</reference>
<protein>
    <submittedName>
        <fullName evidence="1">Uncharacterized protein</fullName>
    </submittedName>
</protein>
<accession>A0A0A9NKN8</accession>
<name>A0A0A9NKN8_ARUDO</name>
<proteinExistence type="predicted"/>
<dbReference type="EMBL" id="GBRH01282796">
    <property type="protein sequence ID" value="JAD15099.1"/>
    <property type="molecule type" value="Transcribed_RNA"/>
</dbReference>